<keyword evidence="11" id="KW-0479">Metal-binding</keyword>
<dbReference type="Pfam" id="PF02537">
    <property type="entry name" value="CRCB"/>
    <property type="match status" value="1"/>
</dbReference>
<keyword evidence="11" id="KW-0813">Transport</keyword>
<dbReference type="GO" id="GO:0046872">
    <property type="term" value="F:metal ion binding"/>
    <property type="evidence" value="ECO:0007669"/>
    <property type="project" value="UniProtKB-KW"/>
</dbReference>
<feature type="transmembrane region" description="Helical" evidence="11">
    <location>
        <begin position="67"/>
        <end position="88"/>
    </location>
</feature>
<dbReference type="RefSeq" id="WP_200805263.1">
    <property type="nucleotide sequence ID" value="NZ_FUWG01000002.1"/>
</dbReference>
<evidence type="ECO:0000256" key="11">
    <source>
        <dbReference type="HAMAP-Rule" id="MF_00454"/>
    </source>
</evidence>
<evidence type="ECO:0000256" key="8">
    <source>
        <dbReference type="ARBA" id="ARBA00023303"/>
    </source>
</evidence>
<comment type="activity regulation">
    <text evidence="11">Na(+) is not transported, but it plays an essential structural role and its presence is essential for fluoride channel function.</text>
</comment>
<evidence type="ECO:0000256" key="3">
    <source>
        <dbReference type="ARBA" id="ARBA00022519"/>
    </source>
</evidence>
<feature type="transmembrane region" description="Helical" evidence="11">
    <location>
        <begin position="31"/>
        <end position="55"/>
    </location>
</feature>
<feature type="binding site" evidence="11">
    <location>
        <position position="78"/>
    </location>
    <ligand>
        <name>Na(+)</name>
        <dbReference type="ChEBI" id="CHEBI:29101"/>
        <note>structural</note>
    </ligand>
</feature>
<feature type="binding site" evidence="11">
    <location>
        <position position="81"/>
    </location>
    <ligand>
        <name>Na(+)</name>
        <dbReference type="ChEBI" id="CHEBI:29101"/>
        <note>structural</note>
    </ligand>
</feature>
<reference evidence="12 13" key="1">
    <citation type="submission" date="2017-02" db="EMBL/GenBank/DDBJ databases">
        <authorList>
            <person name="Peterson S.W."/>
        </authorList>
    </citation>
    <scope>NUCLEOTIDE SEQUENCE [LARGE SCALE GENOMIC DNA]</scope>
    <source>
        <strain evidence="12 13">ATCC BAA-908</strain>
    </source>
</reference>
<evidence type="ECO:0000256" key="9">
    <source>
        <dbReference type="ARBA" id="ARBA00035120"/>
    </source>
</evidence>
<proteinExistence type="inferred from homology"/>
<keyword evidence="7 11" id="KW-0472">Membrane</keyword>
<keyword evidence="3" id="KW-0997">Cell inner membrane</keyword>
<comment type="similarity">
    <text evidence="9 11">Belongs to the fluoride channel Fluc/FEX (TC 1.A.43) family.</text>
</comment>
<protein>
    <recommendedName>
        <fullName evidence="11">Fluoride-specific ion channel FluC</fullName>
    </recommendedName>
</protein>
<dbReference type="HAMAP" id="MF_00454">
    <property type="entry name" value="FluC"/>
    <property type="match status" value="1"/>
</dbReference>
<dbReference type="PANTHER" id="PTHR28259">
    <property type="entry name" value="FLUORIDE EXPORT PROTEIN 1-RELATED"/>
    <property type="match status" value="1"/>
</dbReference>
<accession>A0A1T4JHY8</accession>
<sequence>MILNILCVAFGGALGASLRYVISLVPVKSVFPFQTFFTNILGCFIVGVIAALAAGAVHKADGQISPVLVLFLKTGFCGGFTTFSTFALESAGLFSGGHASAGGVYVALTLISGIICVYLGELAAGFILGK</sequence>
<evidence type="ECO:0000256" key="10">
    <source>
        <dbReference type="ARBA" id="ARBA00035585"/>
    </source>
</evidence>
<evidence type="ECO:0000313" key="13">
    <source>
        <dbReference type="Proteomes" id="UP000190423"/>
    </source>
</evidence>
<keyword evidence="6 11" id="KW-0406">Ion transport</keyword>
<dbReference type="GO" id="GO:0140114">
    <property type="term" value="P:cellular detoxification of fluoride"/>
    <property type="evidence" value="ECO:0007669"/>
    <property type="project" value="UniProtKB-UniRule"/>
</dbReference>
<dbReference type="EMBL" id="FUWG01000002">
    <property type="protein sequence ID" value="SJZ29776.1"/>
    <property type="molecule type" value="Genomic_DNA"/>
</dbReference>
<dbReference type="GO" id="GO:0005886">
    <property type="term" value="C:plasma membrane"/>
    <property type="evidence" value="ECO:0007669"/>
    <property type="project" value="UniProtKB-SubCell"/>
</dbReference>
<comment type="subcellular location">
    <subcellularLocation>
        <location evidence="1 11">Cell membrane</location>
        <topology evidence="1 11">Multi-pass membrane protein</topology>
    </subcellularLocation>
</comment>
<dbReference type="PANTHER" id="PTHR28259:SF1">
    <property type="entry name" value="FLUORIDE EXPORT PROTEIN 1-RELATED"/>
    <property type="match status" value="1"/>
</dbReference>
<keyword evidence="8 11" id="KW-0407">Ion channel</keyword>
<keyword evidence="13" id="KW-1185">Reference proteome</keyword>
<dbReference type="Proteomes" id="UP000190423">
    <property type="component" value="Unassembled WGS sequence"/>
</dbReference>
<comment type="catalytic activity">
    <reaction evidence="10">
        <text>fluoride(in) = fluoride(out)</text>
        <dbReference type="Rhea" id="RHEA:76159"/>
        <dbReference type="ChEBI" id="CHEBI:17051"/>
    </reaction>
    <physiologicalReaction direction="left-to-right" evidence="10">
        <dbReference type="Rhea" id="RHEA:76160"/>
    </physiologicalReaction>
</comment>
<comment type="function">
    <text evidence="11">Fluoride-specific ion channel. Important for reducing fluoride concentration in the cell, thus reducing its toxicity.</text>
</comment>
<organism evidence="12 13">
    <name type="scientific">Treponema porcinum</name>
    <dbReference type="NCBI Taxonomy" id="261392"/>
    <lineage>
        <taxon>Bacteria</taxon>
        <taxon>Pseudomonadati</taxon>
        <taxon>Spirochaetota</taxon>
        <taxon>Spirochaetia</taxon>
        <taxon>Spirochaetales</taxon>
        <taxon>Treponemataceae</taxon>
        <taxon>Treponema</taxon>
    </lineage>
</organism>
<dbReference type="GeneID" id="78315592"/>
<dbReference type="AlphaFoldDB" id="A0A1T4JHY8"/>
<gene>
    <name evidence="11" type="primary">fluC</name>
    <name evidence="11" type="synonym">crcB</name>
    <name evidence="12" type="ORF">SAMN02745149_00270</name>
</gene>
<dbReference type="GO" id="GO:0062054">
    <property type="term" value="F:fluoride channel activity"/>
    <property type="evidence" value="ECO:0007669"/>
    <property type="project" value="UniProtKB-UniRule"/>
</dbReference>
<keyword evidence="4 11" id="KW-0812">Transmembrane</keyword>
<keyword evidence="11" id="KW-0915">Sodium</keyword>
<evidence type="ECO:0000256" key="4">
    <source>
        <dbReference type="ARBA" id="ARBA00022692"/>
    </source>
</evidence>
<evidence type="ECO:0000256" key="6">
    <source>
        <dbReference type="ARBA" id="ARBA00023065"/>
    </source>
</evidence>
<keyword evidence="5 11" id="KW-1133">Transmembrane helix</keyword>
<evidence type="ECO:0000256" key="5">
    <source>
        <dbReference type="ARBA" id="ARBA00022989"/>
    </source>
</evidence>
<evidence type="ECO:0000256" key="1">
    <source>
        <dbReference type="ARBA" id="ARBA00004651"/>
    </source>
</evidence>
<name>A0A1T4JHY8_TREPO</name>
<dbReference type="InterPro" id="IPR003691">
    <property type="entry name" value="FluC"/>
</dbReference>
<evidence type="ECO:0000256" key="7">
    <source>
        <dbReference type="ARBA" id="ARBA00023136"/>
    </source>
</evidence>
<evidence type="ECO:0000256" key="2">
    <source>
        <dbReference type="ARBA" id="ARBA00022475"/>
    </source>
</evidence>
<evidence type="ECO:0000313" key="12">
    <source>
        <dbReference type="EMBL" id="SJZ29776.1"/>
    </source>
</evidence>
<feature type="transmembrane region" description="Helical" evidence="11">
    <location>
        <begin position="103"/>
        <end position="128"/>
    </location>
</feature>
<dbReference type="STRING" id="261392.SAMN02745149_00270"/>
<keyword evidence="2 11" id="KW-1003">Cell membrane</keyword>